<keyword evidence="1" id="KW-0812">Transmembrane</keyword>
<accession>A0A6J4HGH1</accession>
<feature type="transmembrane region" description="Helical" evidence="1">
    <location>
        <begin position="54"/>
        <end position="75"/>
    </location>
</feature>
<sequence length="108" mass="12178">MPAVALRAVTGYERDRMDTTDLLLRVMVVAMIGWVASSYRLTRSRLAPRWRRRLIIPLWFGWMIFGLAGPVYAGRLAVSEALVTGASFTAGMAVYLLLFSLNMSRHSR</sequence>
<proteinExistence type="predicted"/>
<gene>
    <name evidence="2" type="ORF">AVDCRST_MAG26-660</name>
</gene>
<keyword evidence="1" id="KW-1133">Transmembrane helix</keyword>
<dbReference type="EMBL" id="CADCTK010000167">
    <property type="protein sequence ID" value="CAA9224110.1"/>
    <property type="molecule type" value="Genomic_DNA"/>
</dbReference>
<feature type="transmembrane region" description="Helical" evidence="1">
    <location>
        <begin position="22"/>
        <end position="42"/>
    </location>
</feature>
<organism evidence="2">
    <name type="scientific">uncultured Chloroflexia bacterium</name>
    <dbReference type="NCBI Taxonomy" id="1672391"/>
    <lineage>
        <taxon>Bacteria</taxon>
        <taxon>Bacillati</taxon>
        <taxon>Chloroflexota</taxon>
        <taxon>Chloroflexia</taxon>
        <taxon>environmental samples</taxon>
    </lineage>
</organism>
<feature type="transmembrane region" description="Helical" evidence="1">
    <location>
        <begin position="81"/>
        <end position="101"/>
    </location>
</feature>
<protein>
    <submittedName>
        <fullName evidence="2">Uncharacterized protein</fullName>
    </submittedName>
</protein>
<name>A0A6J4HGH1_9CHLR</name>
<keyword evidence="1" id="KW-0472">Membrane</keyword>
<reference evidence="2" key="1">
    <citation type="submission" date="2020-02" db="EMBL/GenBank/DDBJ databases">
        <authorList>
            <person name="Meier V. D."/>
        </authorList>
    </citation>
    <scope>NUCLEOTIDE SEQUENCE</scope>
    <source>
        <strain evidence="2">AVDCRST_MAG26</strain>
    </source>
</reference>
<evidence type="ECO:0000313" key="2">
    <source>
        <dbReference type="EMBL" id="CAA9224110.1"/>
    </source>
</evidence>
<dbReference type="AlphaFoldDB" id="A0A6J4HGH1"/>
<evidence type="ECO:0000256" key="1">
    <source>
        <dbReference type="SAM" id="Phobius"/>
    </source>
</evidence>